<dbReference type="PANTHER" id="PTHR11079:SF162">
    <property type="entry name" value="RIBOFLAVIN BIOSYNTHESIS PROTEIN PYRD, CHLOROPLASTIC"/>
    <property type="match status" value="1"/>
</dbReference>
<reference evidence="2 3" key="3">
    <citation type="journal article" date="2015" name="Genome Announc.">
        <title>Draft Genome Sequence of the Archiascomycetous Yeast Saitoella complicata.</title>
        <authorList>
            <person name="Yamauchi K."/>
            <person name="Kondo S."/>
            <person name="Hamamoto M."/>
            <person name="Takahashi Y."/>
            <person name="Ogura Y."/>
            <person name="Hayashi T."/>
            <person name="Nishida H."/>
        </authorList>
    </citation>
    <scope>NUCLEOTIDE SEQUENCE [LARGE SCALE GENOMIC DNA]</scope>
    <source>
        <strain evidence="2 3">NRRL Y-17804</strain>
    </source>
</reference>
<reference evidence="2 3" key="2">
    <citation type="journal article" date="2014" name="J. Gen. Appl. Microbiol.">
        <title>The early diverging ascomycetous budding yeast Saitoella complicata has three histone deacetylases belonging to the Clr6, Hos2, and Rpd3 lineages.</title>
        <authorList>
            <person name="Nishida H."/>
            <person name="Matsumoto T."/>
            <person name="Kondo S."/>
            <person name="Hamamoto M."/>
            <person name="Yoshikawa H."/>
        </authorList>
    </citation>
    <scope>NUCLEOTIDE SEQUENCE [LARGE SCALE GENOMIC DNA]</scope>
    <source>
        <strain evidence="2 3">NRRL Y-17804</strain>
    </source>
</reference>
<protein>
    <recommendedName>
        <fullName evidence="1">CMP/dCMP-type deaminase domain-containing protein</fullName>
    </recommendedName>
</protein>
<dbReference type="GO" id="GO:0008835">
    <property type="term" value="F:diaminohydroxyphosphoribosylaminopyrimidine deaminase activity"/>
    <property type="evidence" value="ECO:0007669"/>
    <property type="project" value="TreeGrafter"/>
</dbReference>
<gene>
    <name evidence="2" type="ORF">G7K_1686-t1</name>
</gene>
<dbReference type="PANTHER" id="PTHR11079">
    <property type="entry name" value="CYTOSINE DEAMINASE FAMILY MEMBER"/>
    <property type="match status" value="1"/>
</dbReference>
<dbReference type="InterPro" id="IPR016193">
    <property type="entry name" value="Cytidine_deaminase-like"/>
</dbReference>
<accession>A0A0E9NCC2</accession>
<dbReference type="OMA" id="LRQKSWI"/>
<evidence type="ECO:0000313" key="2">
    <source>
        <dbReference type="EMBL" id="GAO47479.1"/>
    </source>
</evidence>
<reference evidence="2 3" key="1">
    <citation type="journal article" date="2011" name="J. Gen. Appl. Microbiol.">
        <title>Draft genome sequencing of the enigmatic yeast Saitoella complicata.</title>
        <authorList>
            <person name="Nishida H."/>
            <person name="Hamamoto M."/>
            <person name="Sugiyama J."/>
        </authorList>
    </citation>
    <scope>NUCLEOTIDE SEQUENCE [LARGE SCALE GENOMIC DNA]</scope>
    <source>
        <strain evidence="2 3">NRRL Y-17804</strain>
    </source>
</reference>
<dbReference type="EMBL" id="BACD03000009">
    <property type="protein sequence ID" value="GAO47479.1"/>
    <property type="molecule type" value="Genomic_DNA"/>
</dbReference>
<dbReference type="Pfam" id="PF18785">
    <property type="entry name" value="Inv-AAD"/>
    <property type="match status" value="1"/>
</dbReference>
<dbReference type="STRING" id="698492.A0A0E9NCC2"/>
<name>A0A0E9NCC2_SAICN</name>
<keyword evidence="3" id="KW-1185">Reference proteome</keyword>
<sequence length="154" mass="16946">MTTIDSVHVDFMRLALEEAKKCEPTPTAFCVGCLIVQNGRVLSTGYSRELPGNTHAEQCALEKLLSAWAGSLPKGLDLYTTMEPCSERLSGNKPCTDRILDYGKEVFNSVYLGVKEPSDFVECKGVRKLKDAGIQVVHVQGLEEECLEVARKGH</sequence>
<dbReference type="InterPro" id="IPR002125">
    <property type="entry name" value="CMP_dCMP_dom"/>
</dbReference>
<dbReference type="SUPFAM" id="SSF53927">
    <property type="entry name" value="Cytidine deaminase-like"/>
    <property type="match status" value="1"/>
</dbReference>
<evidence type="ECO:0000313" key="3">
    <source>
        <dbReference type="Proteomes" id="UP000033140"/>
    </source>
</evidence>
<dbReference type="Gene3D" id="3.40.140.10">
    <property type="entry name" value="Cytidine Deaminase, domain 2"/>
    <property type="match status" value="1"/>
</dbReference>
<proteinExistence type="predicted"/>
<dbReference type="PROSITE" id="PS51747">
    <property type="entry name" value="CYT_DCMP_DEAMINASES_2"/>
    <property type="match status" value="1"/>
</dbReference>
<dbReference type="Proteomes" id="UP000033140">
    <property type="component" value="Unassembled WGS sequence"/>
</dbReference>
<dbReference type="GO" id="GO:0006139">
    <property type="term" value="P:nucleobase-containing compound metabolic process"/>
    <property type="evidence" value="ECO:0007669"/>
    <property type="project" value="UniProtKB-ARBA"/>
</dbReference>
<feature type="domain" description="CMP/dCMP-type deaminase" evidence="1">
    <location>
        <begin position="6"/>
        <end position="137"/>
    </location>
</feature>
<dbReference type="AlphaFoldDB" id="A0A0E9NCC2"/>
<comment type="caution">
    <text evidence="2">The sequence shown here is derived from an EMBL/GenBank/DDBJ whole genome shotgun (WGS) entry which is preliminary data.</text>
</comment>
<organism evidence="2 3">
    <name type="scientific">Saitoella complicata (strain BCRC 22490 / CBS 7301 / JCM 7358 / NBRC 10748 / NRRL Y-17804)</name>
    <dbReference type="NCBI Taxonomy" id="698492"/>
    <lineage>
        <taxon>Eukaryota</taxon>
        <taxon>Fungi</taxon>
        <taxon>Dikarya</taxon>
        <taxon>Ascomycota</taxon>
        <taxon>Taphrinomycotina</taxon>
        <taxon>Taphrinomycotina incertae sedis</taxon>
        <taxon>Saitoella</taxon>
    </lineage>
</organism>
<evidence type="ECO:0000259" key="1">
    <source>
        <dbReference type="PROSITE" id="PS51747"/>
    </source>
</evidence>